<name>A0AAP0PD80_9MAGN</name>
<feature type="compositionally biased region" description="Basic and acidic residues" evidence="1">
    <location>
        <begin position="16"/>
        <end position="35"/>
    </location>
</feature>
<feature type="compositionally biased region" description="Basic residues" evidence="1">
    <location>
        <begin position="101"/>
        <end position="110"/>
    </location>
</feature>
<proteinExistence type="predicted"/>
<organism evidence="2 3">
    <name type="scientific">Stephania cephalantha</name>
    <dbReference type="NCBI Taxonomy" id="152367"/>
    <lineage>
        <taxon>Eukaryota</taxon>
        <taxon>Viridiplantae</taxon>
        <taxon>Streptophyta</taxon>
        <taxon>Embryophyta</taxon>
        <taxon>Tracheophyta</taxon>
        <taxon>Spermatophyta</taxon>
        <taxon>Magnoliopsida</taxon>
        <taxon>Ranunculales</taxon>
        <taxon>Menispermaceae</taxon>
        <taxon>Menispermoideae</taxon>
        <taxon>Cissampelideae</taxon>
        <taxon>Stephania</taxon>
    </lineage>
</organism>
<dbReference type="Proteomes" id="UP001419268">
    <property type="component" value="Unassembled WGS sequence"/>
</dbReference>
<keyword evidence="3" id="KW-1185">Reference proteome</keyword>
<accession>A0AAP0PD80</accession>
<feature type="compositionally biased region" description="Low complexity" evidence="1">
    <location>
        <begin position="111"/>
        <end position="120"/>
    </location>
</feature>
<evidence type="ECO:0000313" key="2">
    <source>
        <dbReference type="EMBL" id="KAK9140633.1"/>
    </source>
</evidence>
<dbReference type="EMBL" id="JBBNAG010000004">
    <property type="protein sequence ID" value="KAK9140633.1"/>
    <property type="molecule type" value="Genomic_DNA"/>
</dbReference>
<feature type="compositionally biased region" description="Low complexity" evidence="1">
    <location>
        <begin position="62"/>
        <end position="88"/>
    </location>
</feature>
<dbReference type="AlphaFoldDB" id="A0AAP0PD80"/>
<gene>
    <name evidence="2" type="ORF">Scep_010314</name>
</gene>
<sequence>MRERRRARGGTTGGDDGSRCSDERPQVTRGRERGGGEIGQQCMARGDDAAAIPTSSREARMRSAAASPSAAKRTRGSAGSIRGGSAERMTAARGDTEARRARSPRRRRQRATAVTRQALRGSSKTAAAERCDFGGGAVSTAAW</sequence>
<comment type="caution">
    <text evidence="2">The sequence shown here is derived from an EMBL/GenBank/DDBJ whole genome shotgun (WGS) entry which is preliminary data.</text>
</comment>
<protein>
    <submittedName>
        <fullName evidence="2">Uncharacterized protein</fullName>
    </submittedName>
</protein>
<reference evidence="2 3" key="1">
    <citation type="submission" date="2024-01" db="EMBL/GenBank/DDBJ databases">
        <title>Genome assemblies of Stephania.</title>
        <authorList>
            <person name="Yang L."/>
        </authorList>
    </citation>
    <scope>NUCLEOTIDE SEQUENCE [LARGE SCALE GENOMIC DNA]</scope>
    <source>
        <strain evidence="2">JXDWG</strain>
        <tissue evidence="2">Leaf</tissue>
    </source>
</reference>
<evidence type="ECO:0000256" key="1">
    <source>
        <dbReference type="SAM" id="MobiDB-lite"/>
    </source>
</evidence>
<evidence type="ECO:0000313" key="3">
    <source>
        <dbReference type="Proteomes" id="UP001419268"/>
    </source>
</evidence>
<feature type="region of interest" description="Disordered" evidence="1">
    <location>
        <begin position="1"/>
        <end position="127"/>
    </location>
</feature>